<dbReference type="AlphaFoldDB" id="A0A1I2T6T9"/>
<gene>
    <name evidence="2" type="ORF">SAMN05216353_16010</name>
</gene>
<name>A0A1I2T6T9_9BACI</name>
<dbReference type="PANTHER" id="PTHR43355:SF2">
    <property type="entry name" value="FLAVIN REDUCTASE (NADPH)"/>
    <property type="match status" value="1"/>
</dbReference>
<dbReference type="SUPFAM" id="SSF51735">
    <property type="entry name" value="NAD(P)-binding Rossmann-fold domains"/>
    <property type="match status" value="1"/>
</dbReference>
<dbReference type="Pfam" id="PF13460">
    <property type="entry name" value="NAD_binding_10"/>
    <property type="match status" value="1"/>
</dbReference>
<evidence type="ECO:0000313" key="3">
    <source>
        <dbReference type="Proteomes" id="UP000198897"/>
    </source>
</evidence>
<dbReference type="InterPro" id="IPR051606">
    <property type="entry name" value="Polyketide_Oxido-like"/>
</dbReference>
<keyword evidence="3" id="KW-1185">Reference proteome</keyword>
<dbReference type="InterPro" id="IPR016040">
    <property type="entry name" value="NAD(P)-bd_dom"/>
</dbReference>
<protein>
    <submittedName>
        <fullName evidence="2">Putative NADH-flavin reductase</fullName>
    </submittedName>
</protein>
<dbReference type="PANTHER" id="PTHR43355">
    <property type="entry name" value="FLAVIN REDUCTASE (NADPH)"/>
    <property type="match status" value="1"/>
</dbReference>
<dbReference type="Proteomes" id="UP000198897">
    <property type="component" value="Unassembled WGS sequence"/>
</dbReference>
<dbReference type="RefSeq" id="WP_089754614.1">
    <property type="nucleotide sequence ID" value="NZ_FOOG01000060.1"/>
</dbReference>
<dbReference type="EMBL" id="FOOG01000060">
    <property type="protein sequence ID" value="SFG58947.1"/>
    <property type="molecule type" value="Genomic_DNA"/>
</dbReference>
<feature type="domain" description="NAD(P)-binding" evidence="1">
    <location>
        <begin position="7"/>
        <end position="192"/>
    </location>
</feature>
<dbReference type="GO" id="GO:0016646">
    <property type="term" value="F:oxidoreductase activity, acting on the CH-NH group of donors, NAD or NADP as acceptor"/>
    <property type="evidence" value="ECO:0007669"/>
    <property type="project" value="TreeGrafter"/>
</dbReference>
<reference evidence="3" key="1">
    <citation type="submission" date="2016-10" db="EMBL/GenBank/DDBJ databases">
        <authorList>
            <person name="Varghese N."/>
            <person name="Submissions S."/>
        </authorList>
    </citation>
    <scope>NUCLEOTIDE SEQUENCE [LARGE SCALE GENOMIC DNA]</scope>
    <source>
        <strain evidence="3">FP5</strain>
    </source>
</reference>
<accession>A0A1I2T6T9</accession>
<sequence>MRIAIFGATGRVGQEVVRLALAEGYKINALVRDESKAEELIPGADFIHGDAMNPKDIKKTLSGADLVFSGLSTDKTDTLTKAIPEIIQGMNEAQIDRIVTIGTAGILDSRYEPGKYRFQTSESKRKKTFAAEEHAKVYEHFLKSSLNWTIVCPTYLPDGDAVGEVRAEADLLPEDGKKVTVGDTALFAFHELLHNQYVHQRVGICY</sequence>
<dbReference type="Gene3D" id="3.40.50.720">
    <property type="entry name" value="NAD(P)-binding Rossmann-like Domain"/>
    <property type="match status" value="1"/>
</dbReference>
<evidence type="ECO:0000313" key="2">
    <source>
        <dbReference type="EMBL" id="SFG58947.1"/>
    </source>
</evidence>
<dbReference type="InterPro" id="IPR036291">
    <property type="entry name" value="NAD(P)-bd_dom_sf"/>
</dbReference>
<evidence type="ECO:0000259" key="1">
    <source>
        <dbReference type="Pfam" id="PF13460"/>
    </source>
</evidence>
<dbReference type="OrthoDB" id="9785372at2"/>
<proteinExistence type="predicted"/>
<organism evidence="2 3">
    <name type="scientific">Halobacillus alkaliphilus</name>
    <dbReference type="NCBI Taxonomy" id="396056"/>
    <lineage>
        <taxon>Bacteria</taxon>
        <taxon>Bacillati</taxon>
        <taxon>Bacillota</taxon>
        <taxon>Bacilli</taxon>
        <taxon>Bacillales</taxon>
        <taxon>Bacillaceae</taxon>
        <taxon>Halobacillus</taxon>
    </lineage>
</organism>